<protein>
    <submittedName>
        <fullName evidence="1">Membrane protein insertion efficiency factor YidD</fullName>
    </submittedName>
</protein>
<name>A0AAQ0ETP2_ENTAS</name>
<evidence type="ECO:0000313" key="2">
    <source>
        <dbReference type="Proteomes" id="UP000826990"/>
    </source>
</evidence>
<reference evidence="1" key="1">
    <citation type="submission" date="2021-07" db="EMBL/GenBank/DDBJ databases">
        <title>Characterization of Emerging Pathogens Carrying KPC-2 Gene in IncP-6 Plasmids Isolated from Urban Sewage in Argentina.</title>
        <authorList>
            <person name="Ghiglione B."/>
            <person name="Haim M.S."/>
            <person name="Dropa M."/>
        </authorList>
    </citation>
    <scope>NUCLEOTIDE SEQUENCE</scope>
    <source>
        <strain evidence="1">WW-19C</strain>
    </source>
</reference>
<dbReference type="RefSeq" id="WP_072051685.1">
    <property type="nucleotide sequence ID" value="NZ_CABMNW010000010.1"/>
</dbReference>
<proteinExistence type="predicted"/>
<dbReference type="SMART" id="SM01234">
    <property type="entry name" value="Haemolytic"/>
    <property type="match status" value="1"/>
</dbReference>
<gene>
    <name evidence="1" type="primary">yidD</name>
    <name evidence="1" type="ORF">KZX48_16915</name>
</gene>
<accession>A0AAQ0ETP2</accession>
<dbReference type="InterPro" id="IPR002696">
    <property type="entry name" value="Membr_insert_effic_factor_YidD"/>
</dbReference>
<dbReference type="Proteomes" id="UP000826990">
    <property type="component" value="Chromosome"/>
</dbReference>
<dbReference type="AlphaFoldDB" id="A0AAQ0ETP2"/>
<evidence type="ECO:0000313" key="1">
    <source>
        <dbReference type="EMBL" id="QYD25704.1"/>
    </source>
</evidence>
<dbReference type="NCBIfam" id="TIGR00278">
    <property type="entry name" value="membrane protein insertion efficiency factor YidD"/>
    <property type="match status" value="1"/>
</dbReference>
<dbReference type="Pfam" id="PF01809">
    <property type="entry name" value="YidD"/>
    <property type="match status" value="1"/>
</dbReference>
<sequence>MLRSLSFWLILLYRKHAPDSVRRRCRYHPSCSKYTFVSIKRFGFCRGWKIAFKRFQRCRPPNGGIDYPPHRCH</sequence>
<dbReference type="EMBL" id="CP080107">
    <property type="protein sequence ID" value="QYD25704.1"/>
    <property type="molecule type" value="Genomic_DNA"/>
</dbReference>
<organism evidence="1 2">
    <name type="scientific">Enterobacter asburiae</name>
    <dbReference type="NCBI Taxonomy" id="61645"/>
    <lineage>
        <taxon>Bacteria</taxon>
        <taxon>Pseudomonadati</taxon>
        <taxon>Pseudomonadota</taxon>
        <taxon>Gammaproteobacteria</taxon>
        <taxon>Enterobacterales</taxon>
        <taxon>Enterobacteriaceae</taxon>
        <taxon>Enterobacter</taxon>
        <taxon>Enterobacter cloacae complex</taxon>
    </lineage>
</organism>